<evidence type="ECO:0000313" key="1">
    <source>
        <dbReference type="EMBL" id="MDG4714314.1"/>
    </source>
</evidence>
<dbReference type="Proteomes" id="UP001529085">
    <property type="component" value="Unassembled WGS sequence"/>
</dbReference>
<dbReference type="RefSeq" id="WP_278003806.1">
    <property type="nucleotide sequence ID" value="NZ_JARSBN010000001.1"/>
</dbReference>
<dbReference type="SUPFAM" id="SSF53448">
    <property type="entry name" value="Nucleotide-diphospho-sugar transferases"/>
    <property type="match status" value="1"/>
</dbReference>
<dbReference type="InterPro" id="IPR029044">
    <property type="entry name" value="Nucleotide-diphossugar_trans"/>
</dbReference>
<protein>
    <recommendedName>
        <fullName evidence="3">Glycosyltransferase</fullName>
    </recommendedName>
</protein>
<keyword evidence="2" id="KW-1185">Reference proteome</keyword>
<sequence length="304" mass="35605">MIHYLYSYHLNRKRDKKRTKFGRWINWQLYKYLKINLVKYYKNFPLKSLKIDTESAVIVSLTTIPSRIEYVYLPIKSLLNQTVPPKKIVLWLGEEFFTSKIEDLPSTLQELIPLGLEIEFCKDLKAHTKYYYAFKKYPDNLVVTIDDDIIYPKNLIEVLLNKSNEFPKSVVANRVRKIVVDNAGFKSYREWKINTPRSNTPSHFLLATGVSGVLYNPSLFLESIYDTQGMAKTNCIGDDIWLKAAQIHSNIMVVKTDQFNRAFVEISEAQDQSLFKTNVFESANDRQIKEVFTYFNIDEETFTN</sequence>
<organism evidence="1 2">
    <name type="scientific">Winogradskyella marincola</name>
    <dbReference type="NCBI Taxonomy" id="3037795"/>
    <lineage>
        <taxon>Bacteria</taxon>
        <taxon>Pseudomonadati</taxon>
        <taxon>Bacteroidota</taxon>
        <taxon>Flavobacteriia</taxon>
        <taxon>Flavobacteriales</taxon>
        <taxon>Flavobacteriaceae</taxon>
        <taxon>Winogradskyella</taxon>
    </lineage>
</organism>
<accession>A0ABT6FXH4</accession>
<comment type="caution">
    <text evidence="1">The sequence shown here is derived from an EMBL/GenBank/DDBJ whole genome shotgun (WGS) entry which is preliminary data.</text>
</comment>
<reference evidence="1 2" key="1">
    <citation type="submission" date="2023-03" db="EMBL/GenBank/DDBJ databases">
        <title>Strain YYF002 represents a novel species in the genus Winogradskyella isolated from seawater.</title>
        <authorList>
            <person name="Fu Z.-Y."/>
        </authorList>
    </citation>
    <scope>NUCLEOTIDE SEQUENCE [LARGE SCALE GENOMIC DNA]</scope>
    <source>
        <strain evidence="1 2">YYF002</strain>
    </source>
</reference>
<dbReference type="EMBL" id="JARSBN010000001">
    <property type="protein sequence ID" value="MDG4714314.1"/>
    <property type="molecule type" value="Genomic_DNA"/>
</dbReference>
<evidence type="ECO:0000313" key="2">
    <source>
        <dbReference type="Proteomes" id="UP001529085"/>
    </source>
</evidence>
<proteinExistence type="predicted"/>
<gene>
    <name evidence="1" type="ORF">P7122_00390</name>
</gene>
<name>A0ABT6FXH4_9FLAO</name>
<evidence type="ECO:0008006" key="3">
    <source>
        <dbReference type="Google" id="ProtNLM"/>
    </source>
</evidence>